<sequence>MTGIKIVGRTVINNRCQEDLLLNGNVPLKSGTHATFGETGKETWLTMITYKGEKKYCGLNLEDPNNAPMHIEEGTEGKKGWIIVTWGNDLDERADFF</sequence>
<dbReference type="AlphaFoldDB" id="A0A9P3PTI9"/>
<organism evidence="1 2">
    <name type="scientific">Lyophyllum shimeji</name>
    <name type="common">Hon-shimeji</name>
    <name type="synonym">Tricholoma shimeji</name>
    <dbReference type="NCBI Taxonomy" id="47721"/>
    <lineage>
        <taxon>Eukaryota</taxon>
        <taxon>Fungi</taxon>
        <taxon>Dikarya</taxon>
        <taxon>Basidiomycota</taxon>
        <taxon>Agaricomycotina</taxon>
        <taxon>Agaricomycetes</taxon>
        <taxon>Agaricomycetidae</taxon>
        <taxon>Agaricales</taxon>
        <taxon>Tricholomatineae</taxon>
        <taxon>Lyophyllaceae</taxon>
        <taxon>Lyophyllum</taxon>
    </lineage>
</organism>
<keyword evidence="2" id="KW-1185">Reference proteome</keyword>
<reference evidence="1" key="1">
    <citation type="submission" date="2022-07" db="EMBL/GenBank/DDBJ databases">
        <title>The genome of Lyophyllum shimeji provides insight into the initial evolution of ectomycorrhizal fungal genome.</title>
        <authorList>
            <person name="Kobayashi Y."/>
            <person name="Shibata T."/>
            <person name="Hirakawa H."/>
            <person name="Shigenobu S."/>
            <person name="Nishiyama T."/>
            <person name="Yamada A."/>
            <person name="Hasebe M."/>
            <person name="Kawaguchi M."/>
        </authorList>
    </citation>
    <scope>NUCLEOTIDE SEQUENCE</scope>
    <source>
        <strain evidence="1">AT787</strain>
    </source>
</reference>
<dbReference type="EMBL" id="BRPK01000010">
    <property type="protein sequence ID" value="GLB41735.1"/>
    <property type="molecule type" value="Genomic_DNA"/>
</dbReference>
<protein>
    <submittedName>
        <fullName evidence="1">Uncharacterized protein</fullName>
    </submittedName>
</protein>
<comment type="caution">
    <text evidence="1">The sequence shown here is derived from an EMBL/GenBank/DDBJ whole genome shotgun (WGS) entry which is preliminary data.</text>
</comment>
<evidence type="ECO:0000313" key="2">
    <source>
        <dbReference type="Proteomes" id="UP001063166"/>
    </source>
</evidence>
<gene>
    <name evidence="1" type="ORF">LshimejAT787_1003350</name>
</gene>
<accession>A0A9P3PTI9</accession>
<evidence type="ECO:0000313" key="1">
    <source>
        <dbReference type="EMBL" id="GLB41735.1"/>
    </source>
</evidence>
<dbReference type="Proteomes" id="UP001063166">
    <property type="component" value="Unassembled WGS sequence"/>
</dbReference>
<proteinExistence type="predicted"/>
<name>A0A9P3PTI9_LYOSH</name>